<comment type="caution">
    <text evidence="3">The sequence shown here is derived from an EMBL/GenBank/DDBJ whole genome shotgun (WGS) entry which is preliminary data.</text>
</comment>
<dbReference type="Gene3D" id="3.90.1570.30">
    <property type="match status" value="1"/>
</dbReference>
<accession>A0ABT7YHB5</accession>
<keyword evidence="4" id="KW-1185">Reference proteome</keyword>
<dbReference type="InterPro" id="IPR029464">
    <property type="entry name" value="HSDR_N"/>
</dbReference>
<dbReference type="Pfam" id="PF04851">
    <property type="entry name" value="ResIII"/>
    <property type="match status" value="1"/>
</dbReference>
<dbReference type="Gene3D" id="3.40.50.300">
    <property type="entry name" value="P-loop containing nucleotide triphosphate hydrolases"/>
    <property type="match status" value="2"/>
</dbReference>
<name>A0ABT7YHB5_9BACT</name>
<dbReference type="EMBL" id="JAUEPH010000010">
    <property type="protein sequence ID" value="MDN3205937.1"/>
    <property type="molecule type" value="Genomic_DNA"/>
</dbReference>
<feature type="region of interest" description="Disordered" evidence="1">
    <location>
        <begin position="548"/>
        <end position="608"/>
    </location>
</feature>
<dbReference type="NCBIfam" id="NF046051">
    <property type="entry name" value="restrict_EcoAI"/>
    <property type="match status" value="1"/>
</dbReference>
<dbReference type="Pfam" id="PF08463">
    <property type="entry name" value="EcoEI_R_C"/>
    <property type="match status" value="1"/>
</dbReference>
<keyword evidence="3" id="KW-0067">ATP-binding</keyword>
<dbReference type="InterPro" id="IPR014001">
    <property type="entry name" value="Helicase_ATP-bd"/>
</dbReference>
<evidence type="ECO:0000313" key="4">
    <source>
        <dbReference type="Proteomes" id="UP001171916"/>
    </source>
</evidence>
<dbReference type="CDD" id="cd18032">
    <property type="entry name" value="DEXHc_RE_I_III_res"/>
    <property type="match status" value="1"/>
</dbReference>
<feature type="compositionally biased region" description="Acidic residues" evidence="1">
    <location>
        <begin position="570"/>
        <end position="580"/>
    </location>
</feature>
<feature type="compositionally biased region" description="Gly residues" evidence="1">
    <location>
        <begin position="583"/>
        <end position="593"/>
    </location>
</feature>
<sequence>MKHFSEIDICMKYITPAIQKAGWDIKKQVRREVTFTDGRINVRGNLYTRGKRKRADYILYHISGHPIAIIEAKDANHSIGSGMQQALEYARMLDIPFVFSSNGHGFLFHDMSAQDGKMERELTMNDFPSPENLWARYRKVKGIKSPEEEKIVKQEYHKDESGKEPRYYQSVAINRTVEAVAKGQNRILLVMATGTGKTYTAFQIAWRLHKAGAVKRILFLADRNILTDQTKSGDFKPFGQDIMTKITGRKIDKAYQVYFGIYQGLTSPEEAKKAFKQFSPDFFDCIIIDECHRGSASEASAWREILNYFEGAIHIGLTATPKETKDVSNMAYFGEPVYTYSLKQGIDDGFLAPYKVIRLALNIDDGYRPEVGKIDQYGNEIEDRVYNNKDFDRTLVIDERTQTVANKITEFLQQTDPFSKTIVFCIDTEHAERMRQALVNANVELVKKHPNYVVRITGNDEVGKHEIERFIDVEERLPVIATTSKLLTTGVDTKMVKLIVLEANIGSMTEFKQIVGRGTRIREQDNKVFFTIMDFRKATNLFADEDFDGDPVQIWEPKPEEPIIPPEETNGGEDEEENDQGDTGNGGGSGGIPPLGPPGGEPGEPTKYYIKGVPVNVSNERVQYLDSDGKLITESLTDYSRKNIKERYSDLSTFISRWTSEEKKEVIIQELLEEGVFLDELKKEVGKEMDTFDLILHVAFDQPPLTRQERANNVRKRNYFGKYSEQAQNVIKALLDKYENEGILSIEDMEILKVQPFNAMGSLPQLVKSFGGKNQYLEALKELETELYKTA</sequence>
<dbReference type="InterPro" id="IPR013670">
    <property type="entry name" value="EcoEI_R_C_dom"/>
</dbReference>
<keyword evidence="3" id="KW-0378">Hydrolase</keyword>
<keyword evidence="3" id="KW-0347">Helicase</keyword>
<dbReference type="InterPro" id="IPR027417">
    <property type="entry name" value="P-loop_NTPase"/>
</dbReference>
<dbReference type="InterPro" id="IPR050742">
    <property type="entry name" value="Helicase_Restrict-Modif_Enz"/>
</dbReference>
<dbReference type="GO" id="GO:0004386">
    <property type="term" value="F:helicase activity"/>
    <property type="evidence" value="ECO:0007669"/>
    <property type="project" value="UniProtKB-KW"/>
</dbReference>
<feature type="domain" description="Helicase ATP-binding" evidence="2">
    <location>
        <begin position="178"/>
        <end position="339"/>
    </location>
</feature>
<dbReference type="PANTHER" id="PTHR47396:SF1">
    <property type="entry name" value="ATP-DEPENDENT HELICASE IRC3-RELATED"/>
    <property type="match status" value="1"/>
</dbReference>
<evidence type="ECO:0000256" key="1">
    <source>
        <dbReference type="SAM" id="MobiDB-lite"/>
    </source>
</evidence>
<proteinExistence type="predicted"/>
<dbReference type="Pfam" id="PF13588">
    <property type="entry name" value="HSDR_N_2"/>
    <property type="match status" value="1"/>
</dbReference>
<dbReference type="SMART" id="SM00487">
    <property type="entry name" value="DEXDc"/>
    <property type="match status" value="1"/>
</dbReference>
<protein>
    <submittedName>
        <fullName evidence="3">DEAD/DEAH box helicase family protein</fullName>
    </submittedName>
</protein>
<dbReference type="PROSITE" id="PS51192">
    <property type="entry name" value="HELICASE_ATP_BIND_1"/>
    <property type="match status" value="1"/>
</dbReference>
<dbReference type="PANTHER" id="PTHR47396">
    <property type="entry name" value="TYPE I RESTRICTION ENZYME ECOKI R PROTEIN"/>
    <property type="match status" value="1"/>
</dbReference>
<gene>
    <name evidence="3" type="ORF">QVH07_17415</name>
</gene>
<organism evidence="3 4">
    <name type="scientific">Algoriphagus sediminis</name>
    <dbReference type="NCBI Taxonomy" id="3057113"/>
    <lineage>
        <taxon>Bacteria</taxon>
        <taxon>Pseudomonadati</taxon>
        <taxon>Bacteroidota</taxon>
        <taxon>Cytophagia</taxon>
        <taxon>Cytophagales</taxon>
        <taxon>Cyclobacteriaceae</taxon>
        <taxon>Algoriphagus</taxon>
    </lineage>
</organism>
<keyword evidence="3" id="KW-0547">Nucleotide-binding</keyword>
<dbReference type="RefSeq" id="WP_290003009.1">
    <property type="nucleotide sequence ID" value="NZ_JAUEPH010000010.1"/>
</dbReference>
<dbReference type="CDD" id="cd18799">
    <property type="entry name" value="SF2_C_EcoAI-like"/>
    <property type="match status" value="1"/>
</dbReference>
<evidence type="ECO:0000313" key="3">
    <source>
        <dbReference type="EMBL" id="MDN3205937.1"/>
    </source>
</evidence>
<evidence type="ECO:0000259" key="2">
    <source>
        <dbReference type="PROSITE" id="PS51192"/>
    </source>
</evidence>
<reference evidence="3" key="1">
    <citation type="submission" date="2023-06" db="EMBL/GenBank/DDBJ databases">
        <title>Robiginitalea aurantiacus sp. nov. and Algoriphagus sediminis sp. nov., isolated from coastal sediment.</title>
        <authorList>
            <person name="Zhou Z.Y."/>
            <person name="An J."/>
            <person name="Jia Y.W."/>
            <person name="Du Z.J."/>
        </authorList>
    </citation>
    <scope>NUCLEOTIDE SEQUENCE</scope>
    <source>
        <strain evidence="3">C2-7</strain>
    </source>
</reference>
<dbReference type="SUPFAM" id="SSF52540">
    <property type="entry name" value="P-loop containing nucleoside triphosphate hydrolases"/>
    <property type="match status" value="2"/>
</dbReference>
<dbReference type="Proteomes" id="UP001171916">
    <property type="component" value="Unassembled WGS sequence"/>
</dbReference>
<dbReference type="InterPro" id="IPR006935">
    <property type="entry name" value="Helicase/UvrB_N"/>
</dbReference>